<proteinExistence type="predicted"/>
<sequence length="816" mass="88238">MAIASPIPASLARTVIAHNRLEPRPRSAEFNRSLRAEVRDAAWLLARQWQLGEFRAEDRGSPAFAELSARTAQPARLQLGAHPAQAYAPATPWEAQLQAEPPLVETGLRLRMGQAWLRLLRAQGLGQFAGAFRTRYPLRAVPMPAEGAYDVAFAQAQTTEVQAILRTAGAQALDGYALFEALRADPNAAGTVVAQPVNETTRAALARAATNYVATYDRLYFDRPATSAWSVPELAYDYALAVPDAQAPVLLAGQTPAGNGLHWHSVDEAAAAAHPALSSMAAGSALDVPTTRFIPTEIEFIGSPASRWWDFEDHRVDLGQVTGDSSDFGRMLLQEFAFLYQNDWFSVPYTVPVGSLSTVTAVVVTDVFGQSYRVHPAGASPATEPEAPERKLDDDAGRWGLFRQSPVGERTASVPRLLIPHAALTPLVGRPVEQVTLLREEATNLVWAVEQTVPDGFGNGMDGAGAAAQVAEYLRTRATPPVATTAAYTYQLASSVAEHWIPFVPRPAATGLSYLEQGEIPRQVAGLTLRPADQTIQPRTPLLRQGGSQPYLIHEYRVPPNGVRLEGAYRRARGLDGSVALWYGYQRLPTKQMGGSGLQFDTLLPGGTPSGTPSAPPDILDTPELPAKVQAPPYEQNQLFNLNRYDQYLSLALPALPALTVALWVNVADESFAGNWHYLLDARNLRDNTWFASLGIGSEWTWYLDGAPGTAAQLAGTLTLDTWHHVVLTTGATQAGDLLVNARYTRNEYTSPVRYADLRIYSRALLASEIADPTGNWSPNGQVARLSLAAGPRLTPSTLQATDTSGNGNHGILEGF</sequence>
<protein>
    <submittedName>
        <fullName evidence="2">Uncharacterized protein</fullName>
    </submittedName>
</protein>
<dbReference type="OrthoDB" id="9763471at2"/>
<reference evidence="2 3" key="1">
    <citation type="submission" date="2018-09" db="EMBL/GenBank/DDBJ databases">
        <authorList>
            <person name="Zeman M."/>
            <person name="Pardy F."/>
        </authorList>
    </citation>
    <scope>NUCLEOTIDE SEQUENCE [LARGE SCALE GENOMIC DNA]</scope>
    <source>
        <strain evidence="2 3">CCM 8852</strain>
    </source>
</reference>
<dbReference type="GO" id="GO:0005975">
    <property type="term" value="P:carbohydrate metabolic process"/>
    <property type="evidence" value="ECO:0007669"/>
    <property type="project" value="UniProtKB-ARBA"/>
</dbReference>
<dbReference type="Proteomes" id="UP000284250">
    <property type="component" value="Unassembled WGS sequence"/>
</dbReference>
<reference evidence="2 3" key="2">
    <citation type="submission" date="2019-01" db="EMBL/GenBank/DDBJ databases">
        <title>Hymenobacter humicola sp. nov., isolated from soils in Antarctica.</title>
        <authorList>
            <person name="Sedlacek I."/>
            <person name="Holochova P."/>
            <person name="Kralova S."/>
            <person name="Pantucek R."/>
            <person name="Stankova E."/>
            <person name="Vrbovska V."/>
            <person name="Kristofova L."/>
            <person name="Svec P."/>
            <person name="Busse H.-J."/>
        </authorList>
    </citation>
    <scope>NUCLEOTIDE SEQUENCE [LARGE SCALE GENOMIC DNA]</scope>
    <source>
        <strain evidence="2 3">CCM 8852</strain>
    </source>
</reference>
<accession>A0A418QL37</accession>
<dbReference type="GO" id="GO:0004553">
    <property type="term" value="F:hydrolase activity, hydrolyzing O-glycosyl compounds"/>
    <property type="evidence" value="ECO:0007669"/>
    <property type="project" value="UniProtKB-ARBA"/>
</dbReference>
<keyword evidence="3" id="KW-1185">Reference proteome</keyword>
<dbReference type="RefSeq" id="WP_119657542.1">
    <property type="nucleotide sequence ID" value="NZ_JBHUOI010000086.1"/>
</dbReference>
<feature type="compositionally biased region" description="Polar residues" evidence="1">
    <location>
        <begin position="797"/>
        <end position="807"/>
    </location>
</feature>
<gene>
    <name evidence="2" type="ORF">D0T11_19765</name>
</gene>
<evidence type="ECO:0000313" key="2">
    <source>
        <dbReference type="EMBL" id="RIY05810.1"/>
    </source>
</evidence>
<dbReference type="Gene3D" id="2.60.120.200">
    <property type="match status" value="1"/>
</dbReference>
<evidence type="ECO:0000256" key="1">
    <source>
        <dbReference type="SAM" id="MobiDB-lite"/>
    </source>
</evidence>
<dbReference type="InterPro" id="IPR013320">
    <property type="entry name" value="ConA-like_dom_sf"/>
</dbReference>
<comment type="caution">
    <text evidence="2">The sequence shown here is derived from an EMBL/GenBank/DDBJ whole genome shotgun (WGS) entry which is preliminary data.</text>
</comment>
<dbReference type="EMBL" id="QYCN01000047">
    <property type="protein sequence ID" value="RIY05810.1"/>
    <property type="molecule type" value="Genomic_DNA"/>
</dbReference>
<evidence type="ECO:0000313" key="3">
    <source>
        <dbReference type="Proteomes" id="UP000284250"/>
    </source>
</evidence>
<dbReference type="SUPFAM" id="SSF49899">
    <property type="entry name" value="Concanavalin A-like lectins/glucanases"/>
    <property type="match status" value="1"/>
</dbReference>
<feature type="region of interest" description="Disordered" evidence="1">
    <location>
        <begin position="797"/>
        <end position="816"/>
    </location>
</feature>
<name>A0A418QL37_9BACT</name>
<dbReference type="AlphaFoldDB" id="A0A418QL37"/>
<organism evidence="2 3">
    <name type="scientific">Hymenobacter rubripertinctus</name>
    <dbReference type="NCBI Taxonomy" id="2029981"/>
    <lineage>
        <taxon>Bacteria</taxon>
        <taxon>Pseudomonadati</taxon>
        <taxon>Bacteroidota</taxon>
        <taxon>Cytophagia</taxon>
        <taxon>Cytophagales</taxon>
        <taxon>Hymenobacteraceae</taxon>
        <taxon>Hymenobacter</taxon>
    </lineage>
</organism>